<accession>A0A9N8K7F0</accession>
<dbReference type="EMBL" id="CAIJEO010000008">
    <property type="protein sequence ID" value="CAD0097950.1"/>
    <property type="molecule type" value="Genomic_DNA"/>
</dbReference>
<dbReference type="OrthoDB" id="10252032at2759"/>
<dbReference type="AlphaFoldDB" id="A0A9N8K7F0"/>
<keyword evidence="3" id="KW-1185">Reference proteome</keyword>
<comment type="caution">
    <text evidence="2">The sequence shown here is derived from an EMBL/GenBank/DDBJ whole genome shotgun (WGS) entry which is preliminary data.</text>
</comment>
<feature type="compositionally biased region" description="Basic and acidic residues" evidence="1">
    <location>
        <begin position="16"/>
        <end position="25"/>
    </location>
</feature>
<name>A0A9N8K7F0_9PEZI</name>
<proteinExistence type="predicted"/>
<gene>
    <name evidence="2" type="ORF">AWRI4233_LOCUS6774</name>
</gene>
<evidence type="ECO:0000313" key="3">
    <source>
        <dbReference type="Proteomes" id="UP000714618"/>
    </source>
</evidence>
<evidence type="ECO:0000256" key="1">
    <source>
        <dbReference type="SAM" id="MobiDB-lite"/>
    </source>
</evidence>
<dbReference type="Proteomes" id="UP000714618">
    <property type="component" value="Unassembled WGS sequence"/>
</dbReference>
<protein>
    <submittedName>
        <fullName evidence="2">Uncharacterized protein</fullName>
    </submittedName>
</protein>
<reference evidence="2" key="1">
    <citation type="submission" date="2020-06" db="EMBL/GenBank/DDBJ databases">
        <authorList>
            <person name="Onetto C."/>
        </authorList>
    </citation>
    <scope>NUCLEOTIDE SEQUENCE</scope>
</reference>
<sequence>MPRKMKNKAVAPAEEPPTKRTKLFDEDAVSDDEAVNLTINEEFARRFEHNKKREEKQRRNNFPSSPVLFVNSLTCHSRGKVQGRRLGRRIVYRRGRR</sequence>
<evidence type="ECO:0000313" key="2">
    <source>
        <dbReference type="EMBL" id="CAD0097950.1"/>
    </source>
</evidence>
<organism evidence="2 3">
    <name type="scientific">Aureobasidium mustum</name>
    <dbReference type="NCBI Taxonomy" id="2773714"/>
    <lineage>
        <taxon>Eukaryota</taxon>
        <taxon>Fungi</taxon>
        <taxon>Dikarya</taxon>
        <taxon>Ascomycota</taxon>
        <taxon>Pezizomycotina</taxon>
        <taxon>Dothideomycetes</taxon>
        <taxon>Dothideomycetidae</taxon>
        <taxon>Dothideales</taxon>
        <taxon>Saccotheciaceae</taxon>
        <taxon>Aureobasidium</taxon>
    </lineage>
</organism>
<feature type="region of interest" description="Disordered" evidence="1">
    <location>
        <begin position="1"/>
        <end position="27"/>
    </location>
</feature>